<sequence>MHTISASEIKQNSQRLQEALRGDILITKREKPFVVVMDYEKYIKINNSSDEWSFWSDNELDNFGKIAIGLSKNDFDDSDEDLFETGM</sequence>
<dbReference type="AlphaFoldDB" id="T0KCF6"/>
<evidence type="ECO:0000313" key="3">
    <source>
        <dbReference type="EMBL" id="EQB34409.1"/>
    </source>
</evidence>
<dbReference type="InterPro" id="IPR006442">
    <property type="entry name" value="Antitoxin_Phd/YefM"/>
</dbReference>
<dbReference type="PATRIC" id="fig|1172190.3.peg.2128"/>
<name>T0KCF6_9BACT</name>
<proteinExistence type="inferred from homology"/>
<dbReference type="RefSeq" id="WP_021288442.1">
    <property type="nucleotide sequence ID" value="NZ_AUPZ01000019.1"/>
</dbReference>
<dbReference type="OrthoDB" id="48142at2"/>
<comment type="similarity">
    <text evidence="1 2">Belongs to the phD/YefM antitoxin family.</text>
</comment>
<keyword evidence="4" id="KW-1185">Reference proteome</keyword>
<accession>T0KCF6</accession>
<dbReference type="SUPFAM" id="SSF143120">
    <property type="entry name" value="YefM-like"/>
    <property type="match status" value="1"/>
</dbReference>
<organism evidence="3 4">
    <name type="scientific">Sulfurimonas hongkongensis</name>
    <dbReference type="NCBI Taxonomy" id="1172190"/>
    <lineage>
        <taxon>Bacteria</taxon>
        <taxon>Pseudomonadati</taxon>
        <taxon>Campylobacterota</taxon>
        <taxon>Epsilonproteobacteria</taxon>
        <taxon>Campylobacterales</taxon>
        <taxon>Sulfurimonadaceae</taxon>
        <taxon>Sulfurimonas</taxon>
    </lineage>
</organism>
<dbReference type="InterPro" id="IPR036165">
    <property type="entry name" value="YefM-like_sf"/>
</dbReference>
<comment type="caution">
    <text evidence="3">The sequence shown here is derived from an EMBL/GenBank/DDBJ whole genome shotgun (WGS) entry which is preliminary data.</text>
</comment>
<evidence type="ECO:0000313" key="4">
    <source>
        <dbReference type="Proteomes" id="UP000015520"/>
    </source>
</evidence>
<protein>
    <recommendedName>
        <fullName evidence="2">Antitoxin</fullName>
    </recommendedName>
</protein>
<dbReference type="Proteomes" id="UP000015520">
    <property type="component" value="Unassembled WGS sequence"/>
</dbReference>
<reference evidence="3 4" key="1">
    <citation type="submission" date="2013-07" db="EMBL/GenBank/DDBJ databases">
        <title>Sulfurimonas hongkongensis AST-10 Genome Sequencing.</title>
        <authorList>
            <person name="Cai L."/>
            <person name="Zhang T."/>
        </authorList>
    </citation>
    <scope>NUCLEOTIDE SEQUENCE [LARGE SCALE GENOMIC DNA]</scope>
    <source>
        <strain evidence="3 4">AST-10</strain>
    </source>
</reference>
<evidence type="ECO:0000256" key="1">
    <source>
        <dbReference type="ARBA" id="ARBA00009981"/>
    </source>
</evidence>
<dbReference type="EMBL" id="AUPZ01000019">
    <property type="protein sequence ID" value="EQB34409.1"/>
    <property type="molecule type" value="Genomic_DNA"/>
</dbReference>
<comment type="function">
    <text evidence="2">Antitoxin component of a type II toxin-antitoxin (TA) system.</text>
</comment>
<evidence type="ECO:0000256" key="2">
    <source>
        <dbReference type="RuleBase" id="RU362080"/>
    </source>
</evidence>
<gene>
    <name evidence="3" type="ORF">M947_11040</name>
</gene>
<dbReference type="Pfam" id="PF02604">
    <property type="entry name" value="PhdYeFM_antitox"/>
    <property type="match status" value="1"/>
</dbReference>
<dbReference type="NCBIfam" id="TIGR01552">
    <property type="entry name" value="phd_fam"/>
    <property type="match status" value="1"/>
</dbReference>